<dbReference type="SUPFAM" id="SSF56112">
    <property type="entry name" value="Protein kinase-like (PK-like)"/>
    <property type="match status" value="1"/>
</dbReference>
<dbReference type="GO" id="GO:0005024">
    <property type="term" value="F:transforming growth factor beta receptor activity"/>
    <property type="evidence" value="ECO:0007669"/>
    <property type="project" value="TreeGrafter"/>
</dbReference>
<dbReference type="InterPro" id="IPR017441">
    <property type="entry name" value="Protein_kinase_ATP_BS"/>
</dbReference>
<dbReference type="Gene3D" id="2.10.60.10">
    <property type="entry name" value="CD59"/>
    <property type="match status" value="1"/>
</dbReference>
<evidence type="ECO:0000313" key="18">
    <source>
        <dbReference type="Proteomes" id="UP000494106"/>
    </source>
</evidence>
<dbReference type="Gene3D" id="1.10.510.10">
    <property type="entry name" value="Transferase(Phosphotransferase) domain 1"/>
    <property type="match status" value="1"/>
</dbReference>
<dbReference type="EC" id="2.7.11.30" evidence="14"/>
<dbReference type="PRINTS" id="PR00653">
    <property type="entry name" value="ACTIVIN2R"/>
</dbReference>
<dbReference type="PROSITE" id="PS50011">
    <property type="entry name" value="PROTEIN_KINASE_DOM"/>
    <property type="match status" value="1"/>
</dbReference>
<keyword evidence="10" id="KW-1133">Transmembrane helix</keyword>
<proteinExistence type="inferred from homology"/>
<feature type="region of interest" description="Disordered" evidence="15">
    <location>
        <begin position="966"/>
        <end position="1006"/>
    </location>
</feature>
<dbReference type="CDD" id="cd23533">
    <property type="entry name" value="TFP_LU_ECD_BMPR2_like"/>
    <property type="match status" value="1"/>
</dbReference>
<evidence type="ECO:0000256" key="6">
    <source>
        <dbReference type="ARBA" id="ARBA00022729"/>
    </source>
</evidence>
<organism evidence="17 18">
    <name type="scientific">Arctia plantaginis</name>
    <name type="common">Wood tiger moth</name>
    <name type="synonym">Phalaena plantaginis</name>
    <dbReference type="NCBI Taxonomy" id="874455"/>
    <lineage>
        <taxon>Eukaryota</taxon>
        <taxon>Metazoa</taxon>
        <taxon>Ecdysozoa</taxon>
        <taxon>Arthropoda</taxon>
        <taxon>Hexapoda</taxon>
        <taxon>Insecta</taxon>
        <taxon>Pterygota</taxon>
        <taxon>Neoptera</taxon>
        <taxon>Endopterygota</taxon>
        <taxon>Lepidoptera</taxon>
        <taxon>Glossata</taxon>
        <taxon>Ditrysia</taxon>
        <taxon>Noctuoidea</taxon>
        <taxon>Erebidae</taxon>
        <taxon>Arctiinae</taxon>
        <taxon>Arctia</taxon>
    </lineage>
</organism>
<dbReference type="Gene3D" id="3.30.200.20">
    <property type="entry name" value="Phosphorylase Kinase, domain 1"/>
    <property type="match status" value="1"/>
</dbReference>
<dbReference type="PANTHER" id="PTHR23255">
    <property type="entry name" value="TRANSFORMING GROWTH FACTOR-BETA RECEPTOR TYPE I AND II"/>
    <property type="match status" value="1"/>
</dbReference>
<dbReference type="AlphaFoldDB" id="A0A8S1AAK7"/>
<evidence type="ECO:0000256" key="11">
    <source>
        <dbReference type="ARBA" id="ARBA00023136"/>
    </source>
</evidence>
<feature type="domain" description="Protein kinase" evidence="16">
    <location>
        <begin position="404"/>
        <end position="695"/>
    </location>
</feature>
<dbReference type="GO" id="GO:0005524">
    <property type="term" value="F:ATP binding"/>
    <property type="evidence" value="ECO:0007669"/>
    <property type="project" value="UniProtKB-UniRule"/>
</dbReference>
<dbReference type="Proteomes" id="UP000494106">
    <property type="component" value="Unassembled WGS sequence"/>
</dbReference>
<dbReference type="GO" id="GO:0030509">
    <property type="term" value="P:BMP signaling pathway"/>
    <property type="evidence" value="ECO:0007669"/>
    <property type="project" value="TreeGrafter"/>
</dbReference>
<feature type="binding site" evidence="13">
    <location>
        <position position="431"/>
    </location>
    <ligand>
        <name>ATP</name>
        <dbReference type="ChEBI" id="CHEBI:30616"/>
    </ligand>
</feature>
<dbReference type="OrthoDB" id="669224at2759"/>
<gene>
    <name evidence="17" type="ORF">APLA_LOCUS8826</name>
</gene>
<evidence type="ECO:0000256" key="4">
    <source>
        <dbReference type="ARBA" id="ARBA00022679"/>
    </source>
</evidence>
<reference evidence="17 18" key="1">
    <citation type="submission" date="2020-04" db="EMBL/GenBank/DDBJ databases">
        <authorList>
            <person name="Wallbank WR R."/>
            <person name="Pardo Diaz C."/>
            <person name="Kozak K."/>
            <person name="Martin S."/>
            <person name="Jiggins C."/>
            <person name="Moest M."/>
            <person name="Warren A I."/>
            <person name="Byers J.R.P. K."/>
            <person name="Montejo-Kovacevich G."/>
            <person name="Yen C E."/>
        </authorList>
    </citation>
    <scope>NUCLEOTIDE SEQUENCE [LARGE SCALE GENOMIC DNA]</scope>
</reference>
<keyword evidence="6" id="KW-0732">Signal</keyword>
<evidence type="ECO:0000256" key="10">
    <source>
        <dbReference type="ARBA" id="ARBA00022989"/>
    </source>
</evidence>
<keyword evidence="4 14" id="KW-0808">Transferase</keyword>
<evidence type="ECO:0000256" key="13">
    <source>
        <dbReference type="PROSITE-ProRule" id="PRU10141"/>
    </source>
</evidence>
<evidence type="ECO:0000256" key="7">
    <source>
        <dbReference type="ARBA" id="ARBA00022741"/>
    </source>
</evidence>
<protein>
    <recommendedName>
        <fullName evidence="14">Serine/threonine-protein kinase receptor</fullName>
        <ecNumber evidence="14">2.7.11.30</ecNumber>
    </recommendedName>
</protein>
<evidence type="ECO:0000259" key="16">
    <source>
        <dbReference type="PROSITE" id="PS50011"/>
    </source>
</evidence>
<keyword evidence="18" id="KW-1185">Reference proteome</keyword>
<evidence type="ECO:0000256" key="12">
    <source>
        <dbReference type="ARBA" id="ARBA00023170"/>
    </source>
</evidence>
<dbReference type="PANTHER" id="PTHR23255:SF100">
    <property type="entry name" value="RECEPTOR PROTEIN SERINE_THREONINE KINASE"/>
    <property type="match status" value="1"/>
</dbReference>
<feature type="compositionally biased region" description="Polar residues" evidence="15">
    <location>
        <begin position="985"/>
        <end position="997"/>
    </location>
</feature>
<evidence type="ECO:0000256" key="14">
    <source>
        <dbReference type="RuleBase" id="RU361271"/>
    </source>
</evidence>
<keyword evidence="14" id="KW-0460">Magnesium</keyword>
<keyword evidence="8 14" id="KW-0418">Kinase</keyword>
<keyword evidence="9 13" id="KW-0067">ATP-binding</keyword>
<dbReference type="GO" id="GO:0005886">
    <property type="term" value="C:plasma membrane"/>
    <property type="evidence" value="ECO:0007669"/>
    <property type="project" value="TreeGrafter"/>
</dbReference>
<evidence type="ECO:0000256" key="8">
    <source>
        <dbReference type="ARBA" id="ARBA00022777"/>
    </source>
</evidence>
<keyword evidence="11" id="KW-0472">Membrane</keyword>
<dbReference type="InterPro" id="IPR000333">
    <property type="entry name" value="TGFB_receptor"/>
</dbReference>
<keyword evidence="7 13" id="KW-0547">Nucleotide-binding</keyword>
<dbReference type="InterPro" id="IPR000719">
    <property type="entry name" value="Prot_kinase_dom"/>
</dbReference>
<keyword evidence="14" id="KW-0479">Metal-binding</keyword>
<name>A0A8S1AAK7_ARCPL</name>
<evidence type="ECO:0000256" key="3">
    <source>
        <dbReference type="ARBA" id="ARBA00022527"/>
    </source>
</evidence>
<evidence type="ECO:0000256" key="15">
    <source>
        <dbReference type="SAM" id="MobiDB-lite"/>
    </source>
</evidence>
<dbReference type="SUPFAM" id="SSF57302">
    <property type="entry name" value="Snake toxin-like"/>
    <property type="match status" value="1"/>
</dbReference>
<dbReference type="GO" id="GO:0046872">
    <property type="term" value="F:metal ion binding"/>
    <property type="evidence" value="ECO:0007669"/>
    <property type="project" value="UniProtKB-KW"/>
</dbReference>
<comment type="cofactor">
    <cofactor evidence="14">
        <name>Mg(2+)</name>
        <dbReference type="ChEBI" id="CHEBI:18420"/>
    </cofactor>
    <cofactor evidence="14">
        <name>Mn(2+)</name>
        <dbReference type="ChEBI" id="CHEBI:29035"/>
    </cofactor>
</comment>
<evidence type="ECO:0000256" key="9">
    <source>
        <dbReference type="ARBA" id="ARBA00022840"/>
    </source>
</evidence>
<dbReference type="GO" id="GO:0043235">
    <property type="term" value="C:receptor complex"/>
    <property type="evidence" value="ECO:0007669"/>
    <property type="project" value="TreeGrafter"/>
</dbReference>
<dbReference type="InterPro" id="IPR045860">
    <property type="entry name" value="Snake_toxin-like_sf"/>
</dbReference>
<comment type="subcellular location">
    <subcellularLocation>
        <location evidence="1 14">Membrane</location>
        <topology evidence="1 14">Single-pass type I membrane protein</topology>
    </subcellularLocation>
</comment>
<keyword evidence="14" id="KW-0464">Manganese</keyword>
<dbReference type="SMART" id="SM00220">
    <property type="entry name" value="S_TKc"/>
    <property type="match status" value="1"/>
</dbReference>
<comment type="catalytic activity">
    <reaction evidence="14">
        <text>L-threonyl-[receptor-protein] + ATP = O-phospho-L-threonyl-[receptor-protein] + ADP + H(+)</text>
        <dbReference type="Rhea" id="RHEA:44880"/>
        <dbReference type="Rhea" id="RHEA-COMP:11024"/>
        <dbReference type="Rhea" id="RHEA-COMP:11025"/>
        <dbReference type="ChEBI" id="CHEBI:15378"/>
        <dbReference type="ChEBI" id="CHEBI:30013"/>
        <dbReference type="ChEBI" id="CHEBI:30616"/>
        <dbReference type="ChEBI" id="CHEBI:61977"/>
        <dbReference type="ChEBI" id="CHEBI:456216"/>
        <dbReference type="EC" id="2.7.11.30"/>
    </reaction>
</comment>
<comment type="caution">
    <text evidence="17">The sequence shown here is derived from an EMBL/GenBank/DDBJ whole genome shotgun (WGS) entry which is preliminary data.</text>
</comment>
<evidence type="ECO:0000256" key="5">
    <source>
        <dbReference type="ARBA" id="ARBA00022692"/>
    </source>
</evidence>
<evidence type="ECO:0000256" key="1">
    <source>
        <dbReference type="ARBA" id="ARBA00004479"/>
    </source>
</evidence>
<keyword evidence="3 14" id="KW-0723">Serine/threonine-protein kinase</keyword>
<accession>A0A8S1AAK7</accession>
<comment type="similarity">
    <text evidence="2 14">Belongs to the protein kinase superfamily. TKL Ser/Thr protein kinase family. TGFB receptor subfamily.</text>
</comment>
<evidence type="ECO:0000313" key="17">
    <source>
        <dbReference type="EMBL" id="CAB3241751.1"/>
    </source>
</evidence>
<feature type="compositionally biased region" description="Basic and acidic residues" evidence="15">
    <location>
        <begin position="966"/>
        <end position="975"/>
    </location>
</feature>
<dbReference type="PROSITE" id="PS00107">
    <property type="entry name" value="PROTEIN_KINASE_ATP"/>
    <property type="match status" value="1"/>
</dbReference>
<sequence length="1240" mass="137792">MVLFLFIFTAKVLTSRPQESQDLKNGNHQLKPSHYVRTFTKYHHRRTIQWNNNNNNDQDISNYWPVSNDQPKATGKRSIDDLNYIEYERRINKRSILDDSVVQEYWPVQDQKLEKRSLEILNSNEFVSTSQEIARLDQYTSDAVRGNIVSSFEKKAISSGKENNGKNGVPENVKKYKVMAAKIPTETTTTMGPTISCLYKIHDSVAMSVTPSYDDERNAQLVVENDSFETGPISETTLPNGEVTQVEQCTDTRASCYTLWHQDKAGNITILGQGCWRASTGRRSCDRCTKVTAKLPGSKFCCCSKDYCNADFLSIKEETVTITAESTMDTSSQSHNVATSNIAASAILALVAILVMALVLRKLYCNKIEIDKDDVSDDPDVEKGDVMGTGPDALATGLTCVDNLTLIEHIGQGKFGSVWRGSLGTSPVAVKLYSNTHTWQREAAVYALPHLAHPNILKYYGSDSRVSLTGGARSQLIVVELCAGPLRARLQAAPLSWRDFAHLAHGLAAALAHLHTPGGNKPCVVHRDVNSSNVLVTADGDARLADLGLAQSLHSRRDRTTPTRITEAGTLRYLSPEALEGALDLSGALAALCAVDVFALALVLWEMLWRTRGAHQGPVPPYAPPYQHAGLPPKPTLAQMQSLVSRNKARPPLPKGPVQQSRALKVAVDTCDECWDHDAEARLTAVCVEERMSELKQMLHSQGPLIHDNIHPHSHAHYSNSPPEVEKNSNCTSTQNCDVHTPLLYPQPHIGRNACIERNTHTNTQQTTVELIHKSLKDITAPVETHRVSNIEENCLSVARISHTRIPIQENATLNEIRSYQRPLEYIPNDVTAHEDRGPKETNLLQDVKVEKPKWGIKKFFEKLNRSKLETEVKLTENSQKTLTSIVDKPSNIDRPSNLTINQDRAPYNFEGPCTLSPPNRTLSPTMMMESENKVFSFKELPSRDDVKTPNQVFAVIVPKAKPPDFIEMKNKRGSSDSLNKRSVKTSTSSQSILKSNSESEDSTVKKRLSCGNEIIDSGSSSKASINLELQYIDTQENYNGNISPFDLNSDCSSSEDEHLMLLSENGGSKITMQTIPKSDSDKKKYQNVVLKESSQVKTDFTFNKFQNKYTNFDNEFSDPNDKENLVNGYSGDNPVYLAALNGEIDTAELKYNMSGSRSPKPTLKNLAIKRQHSLEQVSEIFSSSGDVNLLNPAGRVKTPGDLPVAVRRARRDRALQKGRASESNRLSLYDDRMMFGNSL</sequence>
<evidence type="ECO:0000256" key="2">
    <source>
        <dbReference type="ARBA" id="ARBA00009605"/>
    </source>
</evidence>
<dbReference type="Pfam" id="PF00069">
    <property type="entry name" value="Pkinase"/>
    <property type="match status" value="1"/>
</dbReference>
<dbReference type="Pfam" id="PF01064">
    <property type="entry name" value="Activin_recp"/>
    <property type="match status" value="1"/>
</dbReference>
<keyword evidence="12 14" id="KW-0675">Receptor</keyword>
<dbReference type="InterPro" id="IPR000472">
    <property type="entry name" value="Activin_recp"/>
</dbReference>
<keyword evidence="5" id="KW-0812">Transmembrane</keyword>
<dbReference type="InterPro" id="IPR011009">
    <property type="entry name" value="Kinase-like_dom_sf"/>
</dbReference>
<dbReference type="EMBL" id="CADEBC010000511">
    <property type="protein sequence ID" value="CAB3241751.1"/>
    <property type="molecule type" value="Genomic_DNA"/>
</dbReference>